<evidence type="ECO:0008006" key="4">
    <source>
        <dbReference type="Google" id="ProtNLM"/>
    </source>
</evidence>
<sequence>MNGNREYKSDVFSMLMEDKKRALQLYNVMNGSSYDNPDDVEIKTLDGGISLTVRNDAAFVVDARLSIYEHQSTVCPNMPVRSLIYFTTILSDMLSGRGGEGRERKIGRNLYGRKLVKIPVPQFVVFYNGEEKQPEVQELKLSDAYEKATDDPRLELKCMVYNINNGRNEEIRHSCRWLDEYMIFVNKVRELHYGRTDEDLLVDIQMAIDYCIEHNILRDFLIKRRNEVTKSMKLDYTFDRQLELEREDAREEGFEEGLEEGREQGREQGREEGREQGLEQGREEGRREERDIVNQLITLLLSDGRTEDLKKSASDREYQIQLLKEYGLM</sequence>
<evidence type="ECO:0000256" key="1">
    <source>
        <dbReference type="SAM" id="MobiDB-lite"/>
    </source>
</evidence>
<accession>A0ABV1GP26</accession>
<reference evidence="2 3" key="1">
    <citation type="submission" date="2024-03" db="EMBL/GenBank/DDBJ databases">
        <title>Human intestinal bacterial collection.</title>
        <authorList>
            <person name="Pauvert C."/>
            <person name="Hitch T.C.A."/>
            <person name="Clavel T."/>
        </authorList>
    </citation>
    <scope>NUCLEOTIDE SEQUENCE [LARGE SCALE GENOMIC DNA]</scope>
    <source>
        <strain evidence="2 3">CLA-JM-H10</strain>
    </source>
</reference>
<evidence type="ECO:0000313" key="3">
    <source>
        <dbReference type="Proteomes" id="UP001480973"/>
    </source>
</evidence>
<protein>
    <recommendedName>
        <fullName evidence="4">Flagellar assembly protein H</fullName>
    </recommendedName>
</protein>
<proteinExistence type="predicted"/>
<keyword evidence="3" id="KW-1185">Reference proteome</keyword>
<feature type="compositionally biased region" description="Basic and acidic residues" evidence="1">
    <location>
        <begin position="259"/>
        <end position="289"/>
    </location>
</feature>
<organism evidence="2 3">
    <name type="scientific">Lachnospira intestinalis</name>
    <dbReference type="NCBI Taxonomy" id="3133158"/>
    <lineage>
        <taxon>Bacteria</taxon>
        <taxon>Bacillati</taxon>
        <taxon>Bacillota</taxon>
        <taxon>Clostridia</taxon>
        <taxon>Lachnospirales</taxon>
        <taxon>Lachnospiraceae</taxon>
        <taxon>Lachnospira</taxon>
    </lineage>
</organism>
<dbReference type="EMBL" id="JBBMES010000006">
    <property type="protein sequence ID" value="MEQ2534960.1"/>
    <property type="molecule type" value="Genomic_DNA"/>
</dbReference>
<gene>
    <name evidence="2" type="ORF">WMO38_07500</name>
</gene>
<dbReference type="InterPro" id="IPR000563">
    <property type="entry name" value="Flag_FliH"/>
</dbReference>
<dbReference type="PRINTS" id="PR01003">
    <property type="entry name" value="FLGFLIH"/>
</dbReference>
<dbReference type="Proteomes" id="UP001480973">
    <property type="component" value="Unassembled WGS sequence"/>
</dbReference>
<name>A0ABV1GP26_9FIRM</name>
<feature type="region of interest" description="Disordered" evidence="1">
    <location>
        <begin position="249"/>
        <end position="289"/>
    </location>
</feature>
<comment type="caution">
    <text evidence="2">The sequence shown here is derived from an EMBL/GenBank/DDBJ whole genome shotgun (WGS) entry which is preliminary data.</text>
</comment>
<evidence type="ECO:0000313" key="2">
    <source>
        <dbReference type="EMBL" id="MEQ2534960.1"/>
    </source>
</evidence>